<dbReference type="PANTHER" id="PTHR43877:SF2">
    <property type="entry name" value="AMINOALKYLPHOSPHONATE N-ACETYLTRANSFERASE-RELATED"/>
    <property type="match status" value="1"/>
</dbReference>
<organism evidence="4 5">
    <name type="scientific">Neolewinella litorea</name>
    <dbReference type="NCBI Taxonomy" id="2562452"/>
    <lineage>
        <taxon>Bacteria</taxon>
        <taxon>Pseudomonadati</taxon>
        <taxon>Bacteroidota</taxon>
        <taxon>Saprospiria</taxon>
        <taxon>Saprospirales</taxon>
        <taxon>Lewinellaceae</taxon>
        <taxon>Neolewinella</taxon>
    </lineage>
</organism>
<dbReference type="CDD" id="cd04301">
    <property type="entry name" value="NAT_SF"/>
    <property type="match status" value="1"/>
</dbReference>
<dbReference type="Gene3D" id="3.40.630.30">
    <property type="match status" value="1"/>
</dbReference>
<dbReference type="SUPFAM" id="SSF55729">
    <property type="entry name" value="Acyl-CoA N-acyltransferases (Nat)"/>
    <property type="match status" value="1"/>
</dbReference>
<keyword evidence="2" id="KW-0012">Acyltransferase</keyword>
<keyword evidence="5" id="KW-1185">Reference proteome</keyword>
<dbReference type="InterPro" id="IPR050832">
    <property type="entry name" value="Bact_Acetyltransf"/>
</dbReference>
<dbReference type="PANTHER" id="PTHR43877">
    <property type="entry name" value="AMINOALKYLPHOSPHONATE N-ACETYLTRANSFERASE-RELATED-RELATED"/>
    <property type="match status" value="1"/>
</dbReference>
<protein>
    <submittedName>
        <fullName evidence="4">GNAT family N-acetyltransferase</fullName>
    </submittedName>
</protein>
<dbReference type="Proteomes" id="UP000308528">
    <property type="component" value="Unassembled WGS sequence"/>
</dbReference>
<evidence type="ECO:0000256" key="1">
    <source>
        <dbReference type="ARBA" id="ARBA00022679"/>
    </source>
</evidence>
<keyword evidence="1 4" id="KW-0808">Transferase</keyword>
<evidence type="ECO:0000313" key="4">
    <source>
        <dbReference type="EMBL" id="THH34608.1"/>
    </source>
</evidence>
<accession>A0A4S4N959</accession>
<name>A0A4S4N959_9BACT</name>
<gene>
    <name evidence="4" type="ORF">E4021_17375</name>
</gene>
<dbReference type="Pfam" id="PF00583">
    <property type="entry name" value="Acetyltransf_1"/>
    <property type="match status" value="1"/>
</dbReference>
<dbReference type="EMBL" id="SRSF01000015">
    <property type="protein sequence ID" value="THH34608.1"/>
    <property type="molecule type" value="Genomic_DNA"/>
</dbReference>
<proteinExistence type="predicted"/>
<dbReference type="PROSITE" id="PS51186">
    <property type="entry name" value="GNAT"/>
    <property type="match status" value="1"/>
</dbReference>
<evidence type="ECO:0000256" key="2">
    <source>
        <dbReference type="ARBA" id="ARBA00023315"/>
    </source>
</evidence>
<dbReference type="RefSeq" id="WP_136460699.1">
    <property type="nucleotide sequence ID" value="NZ_SRSF01000015.1"/>
</dbReference>
<dbReference type="GO" id="GO:0016747">
    <property type="term" value="F:acyltransferase activity, transferring groups other than amino-acyl groups"/>
    <property type="evidence" value="ECO:0007669"/>
    <property type="project" value="InterPro"/>
</dbReference>
<feature type="domain" description="N-acetyltransferase" evidence="3">
    <location>
        <begin position="4"/>
        <end position="150"/>
    </location>
</feature>
<reference evidence="4 5" key="1">
    <citation type="submission" date="2019-04" db="EMBL/GenBank/DDBJ databases">
        <title>Lewinella litorea sp. nov., isolated from a marine sand.</title>
        <authorList>
            <person name="Yoon J.-H."/>
        </authorList>
    </citation>
    <scope>NUCLEOTIDE SEQUENCE [LARGE SCALE GENOMIC DNA]</scope>
    <source>
        <strain evidence="4 5">HSMS-39</strain>
    </source>
</reference>
<comment type="caution">
    <text evidence="4">The sequence shown here is derived from an EMBL/GenBank/DDBJ whole genome shotgun (WGS) entry which is preliminary data.</text>
</comment>
<evidence type="ECO:0000313" key="5">
    <source>
        <dbReference type="Proteomes" id="UP000308528"/>
    </source>
</evidence>
<dbReference type="InterPro" id="IPR000182">
    <property type="entry name" value="GNAT_dom"/>
</dbReference>
<evidence type="ECO:0000259" key="3">
    <source>
        <dbReference type="PROSITE" id="PS51186"/>
    </source>
</evidence>
<sequence>MKILRTTPAHPEYRRLIKSLDRDLAVTDGEDHAFYDQFNKSDAIRHVVLLLEDDKALACGALKHYRKTTAEVKRMYTTDEARGRGLAGRILHELEAWAAELGFRRLILETGIRQTPAIRLYTKHGYQRMAENYGPYAGVTGSVCMEKTVG</sequence>
<dbReference type="InterPro" id="IPR016181">
    <property type="entry name" value="Acyl_CoA_acyltransferase"/>
</dbReference>
<dbReference type="OrthoDB" id="9803233at2"/>
<dbReference type="AlphaFoldDB" id="A0A4S4N959"/>